<dbReference type="Proteomes" id="UP000054538">
    <property type="component" value="Unassembled WGS sequence"/>
</dbReference>
<evidence type="ECO:0000313" key="2">
    <source>
        <dbReference type="Proteomes" id="UP000054538"/>
    </source>
</evidence>
<proteinExistence type="predicted"/>
<dbReference type="InParanoid" id="A0A0D0DEI5"/>
<sequence length="72" mass="7894">MPKKSSQTWGVEVMMTDGDGKHIIGRDGKSLKTKAILRLVGSKGLNKSFKNEVMTQRVFMQNAGDSNVRLAA</sequence>
<dbReference type="HOGENOM" id="CLU_2722922_0_0_1"/>
<dbReference type="EMBL" id="KN827772">
    <property type="protein sequence ID" value="KIK75920.1"/>
    <property type="molecule type" value="Genomic_DNA"/>
</dbReference>
<evidence type="ECO:0000313" key="1">
    <source>
        <dbReference type="EMBL" id="KIK75920.1"/>
    </source>
</evidence>
<organism evidence="1 2">
    <name type="scientific">Paxillus rubicundulus Ve08.2h10</name>
    <dbReference type="NCBI Taxonomy" id="930991"/>
    <lineage>
        <taxon>Eukaryota</taxon>
        <taxon>Fungi</taxon>
        <taxon>Dikarya</taxon>
        <taxon>Basidiomycota</taxon>
        <taxon>Agaricomycotina</taxon>
        <taxon>Agaricomycetes</taxon>
        <taxon>Agaricomycetidae</taxon>
        <taxon>Boletales</taxon>
        <taxon>Paxilineae</taxon>
        <taxon>Paxillaceae</taxon>
        <taxon>Paxillus</taxon>
    </lineage>
</organism>
<dbReference type="OrthoDB" id="6511194at2759"/>
<gene>
    <name evidence="1" type="ORF">PAXRUDRAFT_18571</name>
</gene>
<reference evidence="1 2" key="1">
    <citation type="submission" date="2014-04" db="EMBL/GenBank/DDBJ databases">
        <authorList>
            <consortium name="DOE Joint Genome Institute"/>
            <person name="Kuo A."/>
            <person name="Kohler A."/>
            <person name="Jargeat P."/>
            <person name="Nagy L.G."/>
            <person name="Floudas D."/>
            <person name="Copeland A."/>
            <person name="Barry K.W."/>
            <person name="Cichocki N."/>
            <person name="Veneault-Fourrey C."/>
            <person name="LaButti K."/>
            <person name="Lindquist E.A."/>
            <person name="Lipzen A."/>
            <person name="Lundell T."/>
            <person name="Morin E."/>
            <person name="Murat C."/>
            <person name="Sun H."/>
            <person name="Tunlid A."/>
            <person name="Henrissat B."/>
            <person name="Grigoriev I.V."/>
            <person name="Hibbett D.S."/>
            <person name="Martin F."/>
            <person name="Nordberg H.P."/>
            <person name="Cantor M.N."/>
            <person name="Hua S.X."/>
        </authorList>
    </citation>
    <scope>NUCLEOTIDE SEQUENCE [LARGE SCALE GENOMIC DNA]</scope>
    <source>
        <strain evidence="1 2">Ve08.2h10</strain>
    </source>
</reference>
<protein>
    <submittedName>
        <fullName evidence="1">Uncharacterized protein</fullName>
    </submittedName>
</protein>
<name>A0A0D0DEI5_9AGAM</name>
<keyword evidence="2" id="KW-1185">Reference proteome</keyword>
<dbReference type="AlphaFoldDB" id="A0A0D0DEI5"/>
<reference evidence="2" key="2">
    <citation type="submission" date="2015-01" db="EMBL/GenBank/DDBJ databases">
        <title>Evolutionary Origins and Diversification of the Mycorrhizal Mutualists.</title>
        <authorList>
            <consortium name="DOE Joint Genome Institute"/>
            <consortium name="Mycorrhizal Genomics Consortium"/>
            <person name="Kohler A."/>
            <person name="Kuo A."/>
            <person name="Nagy L.G."/>
            <person name="Floudas D."/>
            <person name="Copeland A."/>
            <person name="Barry K.W."/>
            <person name="Cichocki N."/>
            <person name="Veneault-Fourrey C."/>
            <person name="LaButti K."/>
            <person name="Lindquist E.A."/>
            <person name="Lipzen A."/>
            <person name="Lundell T."/>
            <person name="Morin E."/>
            <person name="Murat C."/>
            <person name="Riley R."/>
            <person name="Ohm R."/>
            <person name="Sun H."/>
            <person name="Tunlid A."/>
            <person name="Henrissat B."/>
            <person name="Grigoriev I.V."/>
            <person name="Hibbett D.S."/>
            <person name="Martin F."/>
        </authorList>
    </citation>
    <scope>NUCLEOTIDE SEQUENCE [LARGE SCALE GENOMIC DNA]</scope>
    <source>
        <strain evidence="2">Ve08.2h10</strain>
    </source>
</reference>
<accession>A0A0D0DEI5</accession>